<dbReference type="Pfam" id="PF13855">
    <property type="entry name" value="LRR_8"/>
    <property type="match status" value="1"/>
</dbReference>
<organism evidence="5">
    <name type="scientific">Culex tarsalis</name>
    <name type="common">Encephalitis mosquito</name>
    <dbReference type="NCBI Taxonomy" id="7177"/>
    <lineage>
        <taxon>Eukaryota</taxon>
        <taxon>Metazoa</taxon>
        <taxon>Ecdysozoa</taxon>
        <taxon>Arthropoda</taxon>
        <taxon>Hexapoda</taxon>
        <taxon>Insecta</taxon>
        <taxon>Pterygota</taxon>
        <taxon>Neoptera</taxon>
        <taxon>Endopterygota</taxon>
        <taxon>Diptera</taxon>
        <taxon>Nematocera</taxon>
        <taxon>Culicoidea</taxon>
        <taxon>Culicidae</taxon>
        <taxon>Culicinae</taxon>
        <taxon>Culicini</taxon>
        <taxon>Culex</taxon>
        <taxon>Culex</taxon>
    </lineage>
</organism>
<keyword evidence="2 4" id="KW-0732">Signal</keyword>
<evidence type="ECO:0000256" key="1">
    <source>
        <dbReference type="ARBA" id="ARBA00022614"/>
    </source>
</evidence>
<reference evidence="5" key="1">
    <citation type="submission" date="2017-01" db="EMBL/GenBank/DDBJ databases">
        <title>A deep insight into the sialotranscriptome of adult male and female Cluex tarsalis mosquitoes.</title>
        <authorList>
            <person name="Ribeiro J.M."/>
            <person name="Moreira F."/>
            <person name="Bernard K.A."/>
            <person name="Calvo E."/>
        </authorList>
    </citation>
    <scope>NUCLEOTIDE SEQUENCE</scope>
    <source>
        <strain evidence="5">Kern County</strain>
        <tissue evidence="5">Salivary glands</tissue>
    </source>
</reference>
<feature type="signal peptide" evidence="4">
    <location>
        <begin position="1"/>
        <end position="22"/>
    </location>
</feature>
<dbReference type="InterPro" id="IPR050541">
    <property type="entry name" value="LRR_TM_domain-containing"/>
</dbReference>
<dbReference type="EMBL" id="GFDL01004696">
    <property type="protein sequence ID" value="JAV30349.1"/>
    <property type="molecule type" value="Transcribed_RNA"/>
</dbReference>
<proteinExistence type="predicted"/>
<protein>
    <submittedName>
        <fullName evidence="5">Putative conserved secreted protein</fullName>
    </submittedName>
</protein>
<evidence type="ECO:0000256" key="3">
    <source>
        <dbReference type="ARBA" id="ARBA00022737"/>
    </source>
</evidence>
<dbReference type="PANTHER" id="PTHR24369:SF210">
    <property type="entry name" value="CHAOPTIN-RELATED"/>
    <property type="match status" value="1"/>
</dbReference>
<evidence type="ECO:0000256" key="4">
    <source>
        <dbReference type="SAM" id="SignalP"/>
    </source>
</evidence>
<evidence type="ECO:0000313" key="5">
    <source>
        <dbReference type="EMBL" id="JAV30349.1"/>
    </source>
</evidence>
<dbReference type="InterPro" id="IPR032675">
    <property type="entry name" value="LRR_dom_sf"/>
</dbReference>
<dbReference type="GO" id="GO:0005886">
    <property type="term" value="C:plasma membrane"/>
    <property type="evidence" value="ECO:0007669"/>
    <property type="project" value="TreeGrafter"/>
</dbReference>
<keyword evidence="3" id="KW-0677">Repeat</keyword>
<evidence type="ECO:0000256" key="2">
    <source>
        <dbReference type="ARBA" id="ARBA00022729"/>
    </source>
</evidence>
<keyword evidence="1" id="KW-0433">Leucine-rich repeat</keyword>
<feature type="chain" id="PRO_5012569198" evidence="4">
    <location>
        <begin position="23"/>
        <end position="326"/>
    </location>
</feature>
<sequence>MGPLVLIASMLLFLNHQQSTNGYELSCGPQFLTISPQQRCTLRNATQYELDSFGVAGIPDGALLEILNPEINTFDEGAFLVVQKAHNLTFSRGIVKNIVFQSSTLVSLKVFNSWLVRFKVVEEDNFSLKTLSIKSDKYRIISPTIRYLKGLEELTFQKCSLEFIDFEPFTELEKLRLLDLSWNKIHSVRIDPSVPLAALKSLDMSYNKLSEMHNFPQAFPALKVVSLKRNSWYCDWVSEARGNIWTSGVTVMGAESYCGEPDEDLTNNGGLCCRERPKHLDEAHSVLQDVLDAIQVPSRNNKLQQLVVSVQSEDSTNPTVLIYNLI</sequence>
<dbReference type="PANTHER" id="PTHR24369">
    <property type="entry name" value="ANTIGEN BSP, PUTATIVE-RELATED"/>
    <property type="match status" value="1"/>
</dbReference>
<accession>A0A1Q3FRX9</accession>
<name>A0A1Q3FRX9_CULTA</name>
<dbReference type="Gene3D" id="3.80.10.10">
    <property type="entry name" value="Ribonuclease Inhibitor"/>
    <property type="match status" value="1"/>
</dbReference>
<dbReference type="AlphaFoldDB" id="A0A1Q3FRX9"/>
<dbReference type="SUPFAM" id="SSF52058">
    <property type="entry name" value="L domain-like"/>
    <property type="match status" value="1"/>
</dbReference>
<dbReference type="InterPro" id="IPR001611">
    <property type="entry name" value="Leu-rich_rpt"/>
</dbReference>